<feature type="domain" description="EF-hand" evidence="11">
    <location>
        <begin position="54"/>
        <end position="89"/>
    </location>
</feature>
<dbReference type="InterPro" id="IPR022764">
    <property type="entry name" value="Peptidase_S54_rhomboid_dom"/>
</dbReference>
<evidence type="ECO:0000256" key="5">
    <source>
        <dbReference type="ARBA" id="ARBA00022989"/>
    </source>
</evidence>
<dbReference type="InterPro" id="IPR011992">
    <property type="entry name" value="EF-hand-dom_pair"/>
</dbReference>
<dbReference type="PROSITE" id="PS00018">
    <property type="entry name" value="EF_HAND_1"/>
    <property type="match status" value="1"/>
</dbReference>
<keyword evidence="6 10" id="KW-0472">Membrane</keyword>
<dbReference type="PANTHER" id="PTHR45840:SF8">
    <property type="entry name" value="RHOMBOID PROTEASE"/>
    <property type="match status" value="1"/>
</dbReference>
<evidence type="ECO:0000256" key="4">
    <source>
        <dbReference type="ARBA" id="ARBA00022837"/>
    </source>
</evidence>
<evidence type="ECO:0000256" key="3">
    <source>
        <dbReference type="ARBA" id="ARBA00022692"/>
    </source>
</evidence>
<dbReference type="InterPro" id="IPR017213">
    <property type="entry name" value="Peptidase_S54_rhomboid_met"/>
</dbReference>
<evidence type="ECO:0000256" key="2">
    <source>
        <dbReference type="ARBA" id="ARBA00009045"/>
    </source>
</evidence>
<evidence type="ECO:0000256" key="6">
    <source>
        <dbReference type="ARBA" id="ARBA00023136"/>
    </source>
</evidence>
<keyword evidence="5 10" id="KW-1133">Transmembrane helix</keyword>
<evidence type="ECO:0000313" key="12">
    <source>
        <dbReference type="RefSeq" id="XP_028140154.1"/>
    </source>
</evidence>
<dbReference type="InterPro" id="IPR002048">
    <property type="entry name" value="EF_hand_dom"/>
</dbReference>
<comment type="similarity">
    <text evidence="2 7">Belongs to the peptidase S54 family.</text>
</comment>
<protein>
    <submittedName>
        <fullName evidence="12 13">Rhomboid-related protein 2-like</fullName>
    </submittedName>
</protein>
<dbReference type="PROSITE" id="PS50222">
    <property type="entry name" value="EF_HAND_2"/>
    <property type="match status" value="2"/>
</dbReference>
<evidence type="ECO:0000256" key="10">
    <source>
        <dbReference type="SAM" id="Phobius"/>
    </source>
</evidence>
<dbReference type="SUPFAM" id="SSF144091">
    <property type="entry name" value="Rhomboid-like"/>
    <property type="match status" value="1"/>
</dbReference>
<feature type="transmembrane region" description="Helical" evidence="10">
    <location>
        <begin position="329"/>
        <end position="351"/>
    </location>
</feature>
<evidence type="ECO:0000256" key="8">
    <source>
        <dbReference type="PIRSR" id="PIRSR037470-50"/>
    </source>
</evidence>
<dbReference type="CDD" id="cd00051">
    <property type="entry name" value="EFh"/>
    <property type="match status" value="1"/>
</dbReference>
<keyword evidence="3 10" id="KW-0812">Transmembrane</keyword>
<keyword evidence="4" id="KW-0106">Calcium</keyword>
<proteinExistence type="inferred from homology"/>
<feature type="domain" description="EF-hand" evidence="11">
    <location>
        <begin position="19"/>
        <end position="53"/>
    </location>
</feature>
<feature type="transmembrane region" description="Helical" evidence="10">
    <location>
        <begin position="214"/>
        <end position="231"/>
    </location>
</feature>
<feature type="transmembrane region" description="Helical" evidence="10">
    <location>
        <begin position="179"/>
        <end position="202"/>
    </location>
</feature>
<dbReference type="Pfam" id="PF01694">
    <property type="entry name" value="Rhomboid"/>
    <property type="match status" value="1"/>
</dbReference>
<name>A0A6P7G6K6_DIAVI</name>
<dbReference type="GO" id="GO:0004252">
    <property type="term" value="F:serine-type endopeptidase activity"/>
    <property type="evidence" value="ECO:0007669"/>
    <property type="project" value="UniProtKB-UniRule"/>
</dbReference>
<dbReference type="Gene3D" id="1.20.1540.10">
    <property type="entry name" value="Rhomboid-like"/>
    <property type="match status" value="1"/>
</dbReference>
<dbReference type="RefSeq" id="XP_028140154.1">
    <property type="nucleotide sequence ID" value="XM_028284353.1"/>
</dbReference>
<dbReference type="AlphaFoldDB" id="A0A6P7G6K6"/>
<feature type="region of interest" description="Disordered" evidence="9">
    <location>
        <begin position="1"/>
        <end position="20"/>
    </location>
</feature>
<comment type="subcellular location">
    <subcellularLocation>
        <location evidence="1">Membrane</location>
        <topology evidence="1">Multi-pass membrane protein</topology>
    </subcellularLocation>
</comment>
<evidence type="ECO:0000259" key="11">
    <source>
        <dbReference type="PROSITE" id="PS50222"/>
    </source>
</evidence>
<evidence type="ECO:0000256" key="1">
    <source>
        <dbReference type="ARBA" id="ARBA00004141"/>
    </source>
</evidence>
<dbReference type="PANTHER" id="PTHR45840">
    <property type="entry name" value="RHOMBOID-RELATED PROTEIN"/>
    <property type="match status" value="1"/>
</dbReference>
<feature type="transmembrane region" description="Helical" evidence="10">
    <location>
        <begin position="237"/>
        <end position="260"/>
    </location>
</feature>
<evidence type="ECO:0000313" key="13">
    <source>
        <dbReference type="RefSeq" id="XP_028140155.1"/>
    </source>
</evidence>
<evidence type="ECO:0000256" key="9">
    <source>
        <dbReference type="SAM" id="MobiDB-lite"/>
    </source>
</evidence>
<dbReference type="Pfam" id="PF13499">
    <property type="entry name" value="EF-hand_7"/>
    <property type="match status" value="1"/>
</dbReference>
<dbReference type="SUPFAM" id="SSF47473">
    <property type="entry name" value="EF-hand"/>
    <property type="match status" value="1"/>
</dbReference>
<accession>A0A6P7G6K6</accession>
<sequence length="361" mass="41624">MSSSSDESKSTPEEKEKADQHKYYKSVFRKFDKDKSGGVELSELAETLELDDEIPRHISERIFKAADRNRNNVLDFEEFRNMVRNASYKEVFSRYINLYIQYVLPKRKHHLVYSEPDALYEEKYTCWPPPIALIIISAIELTLFIINEEPAESNNYGENYPIGKMLIYDPYKREEAWRFLTYMFVHIGYTHLIVNLVVQLFLGFPLEMVHKWRVLTVYFAGVLAGSLGTSVTDPRTYLAGASAGVYALITGHIGTIYMNWNEMDFPLIQLGVFLLITCIDIGTSLYNKFYLELNDNIGYVAHASGAVAGLLVGIWNLKNFVPSRRETYIWWGAVTVYIIFMGILICINIFWTEHFLTGANT</sequence>
<dbReference type="GO" id="GO:0005509">
    <property type="term" value="F:calcium ion binding"/>
    <property type="evidence" value="ECO:0007669"/>
    <property type="project" value="InterPro"/>
</dbReference>
<feature type="transmembrane region" description="Helical" evidence="10">
    <location>
        <begin position="267"/>
        <end position="285"/>
    </location>
</feature>
<evidence type="ECO:0000256" key="7">
    <source>
        <dbReference type="PIRNR" id="PIRNR037470"/>
    </source>
</evidence>
<dbReference type="InterPro" id="IPR051739">
    <property type="entry name" value="Rhomboid_IM_Serine_Proteases"/>
</dbReference>
<dbReference type="PIRSF" id="PIRSF037470">
    <property type="entry name" value="Rhomboid"/>
    <property type="match status" value="1"/>
</dbReference>
<organism evidence="13">
    <name type="scientific">Diabrotica virgifera virgifera</name>
    <name type="common">western corn rootworm</name>
    <dbReference type="NCBI Taxonomy" id="50390"/>
    <lineage>
        <taxon>Eukaryota</taxon>
        <taxon>Metazoa</taxon>
        <taxon>Ecdysozoa</taxon>
        <taxon>Arthropoda</taxon>
        <taxon>Hexapoda</taxon>
        <taxon>Insecta</taxon>
        <taxon>Pterygota</taxon>
        <taxon>Neoptera</taxon>
        <taxon>Endopterygota</taxon>
        <taxon>Coleoptera</taxon>
        <taxon>Polyphaga</taxon>
        <taxon>Cucujiformia</taxon>
        <taxon>Chrysomeloidea</taxon>
        <taxon>Chrysomelidae</taxon>
        <taxon>Galerucinae</taxon>
        <taxon>Diabroticina</taxon>
        <taxon>Diabroticites</taxon>
        <taxon>Diabrotica</taxon>
    </lineage>
</organism>
<feature type="transmembrane region" description="Helical" evidence="10">
    <location>
        <begin position="297"/>
        <end position="317"/>
    </location>
</feature>
<gene>
    <name evidence="12 13" type="primary">LOC114334319</name>
</gene>
<dbReference type="GO" id="GO:0016020">
    <property type="term" value="C:membrane"/>
    <property type="evidence" value="ECO:0007669"/>
    <property type="project" value="UniProtKB-SubCell"/>
</dbReference>
<feature type="active site" description="Nucleophile" evidence="8">
    <location>
        <position position="242"/>
    </location>
</feature>
<dbReference type="InterPro" id="IPR018247">
    <property type="entry name" value="EF_Hand_1_Ca_BS"/>
</dbReference>
<dbReference type="SMART" id="SM00054">
    <property type="entry name" value="EFh"/>
    <property type="match status" value="2"/>
</dbReference>
<dbReference type="Gene3D" id="1.10.238.10">
    <property type="entry name" value="EF-hand"/>
    <property type="match status" value="1"/>
</dbReference>
<reference evidence="12 13" key="1">
    <citation type="submission" date="2025-04" db="UniProtKB">
        <authorList>
            <consortium name="RefSeq"/>
        </authorList>
    </citation>
    <scope>IDENTIFICATION</scope>
    <source>
        <tissue evidence="12 13">Whole insect</tissue>
    </source>
</reference>
<feature type="active site" evidence="8">
    <location>
        <position position="302"/>
    </location>
</feature>
<dbReference type="InterPro" id="IPR035952">
    <property type="entry name" value="Rhomboid-like_sf"/>
</dbReference>
<dbReference type="RefSeq" id="XP_028140155.1">
    <property type="nucleotide sequence ID" value="XM_028284354.1"/>
</dbReference>